<dbReference type="PROSITE" id="PS51257">
    <property type="entry name" value="PROKAR_LIPOPROTEIN"/>
    <property type="match status" value="1"/>
</dbReference>
<dbReference type="STRING" id="454.Lisr_1061"/>
<keyword evidence="3" id="KW-1185">Reference proteome</keyword>
<dbReference type="GO" id="GO:0016746">
    <property type="term" value="F:acyltransferase activity"/>
    <property type="evidence" value="ECO:0007669"/>
    <property type="project" value="UniProtKB-KW"/>
</dbReference>
<reference evidence="2 3" key="1">
    <citation type="submission" date="2015-11" db="EMBL/GenBank/DDBJ databases">
        <title>Genomic analysis of 38 Legionella species identifies large and diverse effector repertoires.</title>
        <authorList>
            <person name="Burstein D."/>
            <person name="Amaro F."/>
            <person name="Zusman T."/>
            <person name="Lifshitz Z."/>
            <person name="Cohen O."/>
            <person name="Gilbert J.A."/>
            <person name="Pupko T."/>
            <person name="Shuman H.A."/>
            <person name="Segal G."/>
        </authorList>
    </citation>
    <scope>NUCLEOTIDE SEQUENCE [LARGE SCALE GENOMIC DNA]</scope>
    <source>
        <strain evidence="2 3">Bercovier 4</strain>
    </source>
</reference>
<evidence type="ECO:0000256" key="1">
    <source>
        <dbReference type="SAM" id="SignalP"/>
    </source>
</evidence>
<protein>
    <submittedName>
        <fullName evidence="2">Acyltransferase</fullName>
    </submittedName>
</protein>
<organism evidence="2 3">
    <name type="scientific">Legionella israelensis</name>
    <dbReference type="NCBI Taxonomy" id="454"/>
    <lineage>
        <taxon>Bacteria</taxon>
        <taxon>Pseudomonadati</taxon>
        <taxon>Pseudomonadota</taxon>
        <taxon>Gammaproteobacteria</taxon>
        <taxon>Legionellales</taxon>
        <taxon>Legionellaceae</taxon>
        <taxon>Legionella</taxon>
    </lineage>
</organism>
<dbReference type="EMBL" id="LNYH01000052">
    <property type="protein sequence ID" value="KTD26850.1"/>
    <property type="molecule type" value="Genomic_DNA"/>
</dbReference>
<comment type="caution">
    <text evidence="2">The sequence shown here is derived from an EMBL/GenBank/DDBJ whole genome shotgun (WGS) entry which is preliminary data.</text>
</comment>
<dbReference type="PATRIC" id="fig|454.4.peg.1140"/>
<name>A0A0W0W3Q6_9GAMM</name>
<keyword evidence="2" id="KW-0808">Transferase</keyword>
<keyword evidence="2" id="KW-0012">Acyltransferase</keyword>
<dbReference type="Proteomes" id="UP000054761">
    <property type="component" value="Unassembled WGS sequence"/>
</dbReference>
<keyword evidence="1" id="KW-0732">Signal</keyword>
<feature type="chain" id="PRO_5006915293" evidence="1">
    <location>
        <begin position="23"/>
        <end position="138"/>
    </location>
</feature>
<evidence type="ECO:0000313" key="2">
    <source>
        <dbReference type="EMBL" id="KTD26850.1"/>
    </source>
</evidence>
<dbReference type="AlphaFoldDB" id="A0A0W0W3Q6"/>
<accession>A0A0W0W3Q6</accession>
<sequence>MKNTYHLLCCFLVIFLSGCMYSNHYSKNSALFLKTKSISPAATCKITCQMKKNDCFKLCKDSCGNCQSRSIFSTRKKYSRYVHEQCVKGEVVARELNSYRDPLQCRKVTCNCCADFDTCIQSCNGIIQKRLKPASKCC</sequence>
<proteinExistence type="predicted"/>
<gene>
    <name evidence="2" type="ORF">Lisr_1061</name>
</gene>
<evidence type="ECO:0000313" key="3">
    <source>
        <dbReference type="Proteomes" id="UP000054761"/>
    </source>
</evidence>
<feature type="signal peptide" evidence="1">
    <location>
        <begin position="1"/>
        <end position="22"/>
    </location>
</feature>